<reference evidence="2 3" key="1">
    <citation type="submission" date="2023-07" db="EMBL/GenBank/DDBJ databases">
        <title>Genomic Encyclopedia of Type Strains, Phase IV (KMG-IV): sequencing the most valuable type-strain genomes for metagenomic binning, comparative biology and taxonomic classification.</title>
        <authorList>
            <person name="Goeker M."/>
        </authorList>
    </citation>
    <scope>NUCLEOTIDE SEQUENCE [LARGE SCALE GENOMIC DNA]</scope>
    <source>
        <strain evidence="2 3">DSM 22170</strain>
    </source>
</reference>
<evidence type="ECO:0000256" key="1">
    <source>
        <dbReference type="SAM" id="MobiDB-lite"/>
    </source>
</evidence>
<keyword evidence="3" id="KW-1185">Reference proteome</keyword>
<dbReference type="EMBL" id="JAVDQH010000006">
    <property type="protein sequence ID" value="MDR6243870.1"/>
    <property type="molecule type" value="Genomic_DNA"/>
</dbReference>
<accession>A0ABU1IX82</accession>
<gene>
    <name evidence="2" type="ORF">JOC58_001763</name>
</gene>
<feature type="region of interest" description="Disordered" evidence="1">
    <location>
        <begin position="1"/>
        <end position="28"/>
    </location>
</feature>
<feature type="compositionally biased region" description="Low complexity" evidence="1">
    <location>
        <begin position="1"/>
        <end position="17"/>
    </location>
</feature>
<evidence type="ECO:0000313" key="3">
    <source>
        <dbReference type="Proteomes" id="UP001185028"/>
    </source>
</evidence>
<organism evidence="2 3">
    <name type="scientific">Paenibacillus hunanensis</name>
    <dbReference type="NCBI Taxonomy" id="539262"/>
    <lineage>
        <taxon>Bacteria</taxon>
        <taxon>Bacillati</taxon>
        <taxon>Bacillota</taxon>
        <taxon>Bacilli</taxon>
        <taxon>Bacillales</taxon>
        <taxon>Paenibacillaceae</taxon>
        <taxon>Paenibacillus</taxon>
    </lineage>
</organism>
<protein>
    <submittedName>
        <fullName evidence="2">PPE-repeat protein</fullName>
    </submittedName>
</protein>
<comment type="caution">
    <text evidence="2">The sequence shown here is derived from an EMBL/GenBank/DDBJ whole genome shotgun (WGS) entry which is preliminary data.</text>
</comment>
<evidence type="ECO:0000313" key="2">
    <source>
        <dbReference type="EMBL" id="MDR6243870.1"/>
    </source>
</evidence>
<name>A0ABU1IX82_9BACL</name>
<sequence>MHVSNSSGGRVYSSSNSHVASTTGGKTFGQKVMDDFKSNVVPNARHGAETGAIGGAIAFSEFGPPGVIVGGITGASFGALGGVITTGWQAIDNAVFK</sequence>
<proteinExistence type="predicted"/>
<dbReference type="RefSeq" id="WP_188775975.1">
    <property type="nucleotide sequence ID" value="NZ_BMMB01000005.1"/>
</dbReference>
<dbReference type="Proteomes" id="UP001185028">
    <property type="component" value="Unassembled WGS sequence"/>
</dbReference>